<gene>
    <name evidence="2" type="ORF">BJP36_34045</name>
</gene>
<evidence type="ECO:0000313" key="3">
    <source>
        <dbReference type="Proteomes" id="UP000176944"/>
    </source>
</evidence>
<sequence length="369" mass="41834">MNYLFSCKSTIQALLSLTLMGWTTPVWSNPNAIHILLYFKGNVQVKKTQWSKFNPADYGITLNSNDQIKLGSKASVTIYCSNQNPWKVTQPGTYIVSQGCPTGEPVIRLCPDSNPDCNNDTRRPTGTEEKRLQQLPYLISPRHTLVFNDSFTLRWNGVSGTTQYTIKVGDWKGQTNETQIVYDGELEPGYSYYVKVSADNRVFSTEEDEDRFYSKFKVLEEEEAKTLQEQVAVIKQQELSQAQEALILAYFYRGHELNTEAIQVLERLVKSGSQTTTVYQLLGDIYQQVGLTLMAKEVYGQGLALTREEENSDVKAMMQWGLAEVEYTLANRDEAVELLDKAKASYSALGNQIQVKTLAKRIDFILEMD</sequence>
<dbReference type="EMBL" id="CP017708">
    <property type="protein sequence ID" value="AOY84209.1"/>
    <property type="molecule type" value="Genomic_DNA"/>
</dbReference>
<name>A0A1D9G979_MOOP1</name>
<feature type="signal peptide" evidence="1">
    <location>
        <begin position="1"/>
        <end position="28"/>
    </location>
</feature>
<dbReference type="InterPro" id="IPR036116">
    <property type="entry name" value="FN3_sf"/>
</dbReference>
<evidence type="ECO:0000256" key="1">
    <source>
        <dbReference type="SAM" id="SignalP"/>
    </source>
</evidence>
<protein>
    <submittedName>
        <fullName evidence="2">Tetratricopeptide repeat protein</fullName>
    </submittedName>
</protein>
<dbReference type="InterPro" id="IPR011990">
    <property type="entry name" value="TPR-like_helical_dom_sf"/>
</dbReference>
<keyword evidence="1" id="KW-0732">Signal</keyword>
<dbReference type="AlphaFoldDB" id="A0A1D9G979"/>
<dbReference type="SUPFAM" id="SSF49265">
    <property type="entry name" value="Fibronectin type III"/>
    <property type="match status" value="1"/>
</dbReference>
<reference evidence="3" key="1">
    <citation type="submission" date="2016-10" db="EMBL/GenBank/DDBJ databases">
        <title>Comparative genomics uncovers the prolific and rare metabolic potential of the cyanobacterial genus Moorea.</title>
        <authorList>
            <person name="Leao T."/>
            <person name="Castelao G."/>
            <person name="Korobeynikov A."/>
            <person name="Monroe E.A."/>
            <person name="Podell S."/>
            <person name="Glukhov E."/>
            <person name="Allen E."/>
            <person name="Gerwick W.H."/>
            <person name="Gerwick L."/>
        </authorList>
    </citation>
    <scope>NUCLEOTIDE SEQUENCE [LARGE SCALE GENOMIC DNA]</scope>
    <source>
        <strain evidence="3">JHB</strain>
    </source>
</reference>
<dbReference type="SUPFAM" id="SSF48452">
    <property type="entry name" value="TPR-like"/>
    <property type="match status" value="1"/>
</dbReference>
<evidence type="ECO:0000313" key="2">
    <source>
        <dbReference type="EMBL" id="AOY84209.1"/>
    </source>
</evidence>
<organism evidence="2 3">
    <name type="scientific">Moorena producens (strain JHB)</name>
    <dbReference type="NCBI Taxonomy" id="1454205"/>
    <lineage>
        <taxon>Bacteria</taxon>
        <taxon>Bacillati</taxon>
        <taxon>Cyanobacteriota</taxon>
        <taxon>Cyanophyceae</taxon>
        <taxon>Coleofasciculales</taxon>
        <taxon>Coleofasciculaceae</taxon>
        <taxon>Moorena</taxon>
    </lineage>
</organism>
<feature type="chain" id="PRO_5009441808" evidence="1">
    <location>
        <begin position="29"/>
        <end position="369"/>
    </location>
</feature>
<accession>A0A1D9G979</accession>
<proteinExistence type="predicted"/>
<dbReference type="Gene3D" id="1.25.40.10">
    <property type="entry name" value="Tetratricopeptide repeat domain"/>
    <property type="match status" value="1"/>
</dbReference>
<dbReference type="Proteomes" id="UP000176944">
    <property type="component" value="Chromosome"/>
</dbReference>